<dbReference type="PROSITE" id="PS01085">
    <property type="entry name" value="RIBUL_P_3_EPIMER_1"/>
    <property type="match status" value="1"/>
</dbReference>
<dbReference type="GO" id="GO:0046872">
    <property type="term" value="F:metal ion binding"/>
    <property type="evidence" value="ECO:0007669"/>
    <property type="project" value="UniProtKB-UniRule"/>
</dbReference>
<proteinExistence type="inferred from homology"/>
<keyword evidence="10 11" id="KW-0119">Carbohydrate metabolism</keyword>
<dbReference type="Proteomes" id="UP000183975">
    <property type="component" value="Unassembled WGS sequence"/>
</dbReference>
<evidence type="ECO:0000256" key="7">
    <source>
        <dbReference type="ARBA" id="ARBA00013188"/>
    </source>
</evidence>
<evidence type="ECO:0000256" key="8">
    <source>
        <dbReference type="ARBA" id="ARBA00022723"/>
    </source>
</evidence>
<evidence type="ECO:0000256" key="11">
    <source>
        <dbReference type="PIRNR" id="PIRNR001461"/>
    </source>
</evidence>
<dbReference type="CDD" id="cd00429">
    <property type="entry name" value="RPE"/>
    <property type="match status" value="1"/>
</dbReference>
<comment type="cofactor">
    <cofactor evidence="5">
        <name>Fe(2+)</name>
        <dbReference type="ChEBI" id="CHEBI:29033"/>
    </cofactor>
</comment>
<feature type="binding site" evidence="10 14">
    <location>
        <begin position="142"/>
        <end position="145"/>
    </location>
    <ligand>
        <name>substrate</name>
    </ligand>
</feature>
<keyword evidence="13" id="KW-0464">Manganese</keyword>
<evidence type="ECO:0000313" key="16">
    <source>
        <dbReference type="Proteomes" id="UP000183975"/>
    </source>
</evidence>
<dbReference type="NCBIfam" id="TIGR01163">
    <property type="entry name" value="rpe"/>
    <property type="match status" value="1"/>
</dbReference>
<dbReference type="FunFam" id="3.20.20.70:FF:000004">
    <property type="entry name" value="Ribulose-phosphate 3-epimerase"/>
    <property type="match status" value="1"/>
</dbReference>
<dbReference type="InterPro" id="IPR000056">
    <property type="entry name" value="Ribul_P_3_epim-like"/>
</dbReference>
<accession>A0A1M6SUX4</accession>
<dbReference type="InterPro" id="IPR011060">
    <property type="entry name" value="RibuloseP-bd_barrel"/>
</dbReference>
<dbReference type="RefSeq" id="WP_072851065.1">
    <property type="nucleotide sequence ID" value="NZ_FRAH01000029.1"/>
</dbReference>
<dbReference type="InterPro" id="IPR013785">
    <property type="entry name" value="Aldolase_TIM"/>
</dbReference>
<comment type="cofactor">
    <cofactor evidence="10 13">
        <name>a divalent metal cation</name>
        <dbReference type="ChEBI" id="CHEBI:60240"/>
    </cofactor>
    <text evidence="10 13">Binds 1 divalent metal cation per subunit.</text>
</comment>
<dbReference type="SUPFAM" id="SSF51366">
    <property type="entry name" value="Ribulose-phoshate binding barrel"/>
    <property type="match status" value="1"/>
</dbReference>
<evidence type="ECO:0000256" key="6">
    <source>
        <dbReference type="ARBA" id="ARBA00009541"/>
    </source>
</evidence>
<comment type="cofactor">
    <cofactor evidence="2">
        <name>Mn(2+)</name>
        <dbReference type="ChEBI" id="CHEBI:29035"/>
    </cofactor>
</comment>
<dbReference type="PANTHER" id="PTHR11749">
    <property type="entry name" value="RIBULOSE-5-PHOSPHATE-3-EPIMERASE"/>
    <property type="match status" value="1"/>
</dbReference>
<dbReference type="AlphaFoldDB" id="A0A1M6SUX4"/>
<dbReference type="InterPro" id="IPR026019">
    <property type="entry name" value="Ribul_P_3_epim"/>
</dbReference>
<evidence type="ECO:0000256" key="12">
    <source>
        <dbReference type="PIRSR" id="PIRSR001461-1"/>
    </source>
</evidence>
<keyword evidence="9 10" id="KW-0413">Isomerase</keyword>
<comment type="pathway">
    <text evidence="10">Carbohydrate degradation.</text>
</comment>
<evidence type="ECO:0000256" key="3">
    <source>
        <dbReference type="ARBA" id="ARBA00001941"/>
    </source>
</evidence>
<dbReference type="GeneID" id="78177311"/>
<keyword evidence="16" id="KW-1185">Reference proteome</keyword>
<reference evidence="15 16" key="1">
    <citation type="submission" date="2016-11" db="EMBL/GenBank/DDBJ databases">
        <authorList>
            <person name="Jaros S."/>
            <person name="Januszkiewicz K."/>
            <person name="Wedrychowicz H."/>
        </authorList>
    </citation>
    <scope>NUCLEOTIDE SEQUENCE [LARGE SCALE GENOMIC DNA]</scope>
    <source>
        <strain evidence="15 16">DSM 14214</strain>
    </source>
</reference>
<feature type="binding site" evidence="10 13">
    <location>
        <position position="35"/>
    </location>
    <ligand>
        <name>a divalent metal cation</name>
        <dbReference type="ChEBI" id="CHEBI:60240"/>
    </ligand>
</feature>
<feature type="binding site" evidence="10">
    <location>
        <begin position="175"/>
        <end position="177"/>
    </location>
    <ligand>
        <name>substrate</name>
    </ligand>
</feature>
<evidence type="ECO:0000256" key="5">
    <source>
        <dbReference type="ARBA" id="ARBA00001954"/>
    </source>
</evidence>
<comment type="similarity">
    <text evidence="6 10 11">Belongs to the ribulose-phosphate 3-epimerase family.</text>
</comment>
<feature type="active site" description="Proton acceptor" evidence="10 12">
    <location>
        <position position="35"/>
    </location>
</feature>
<comment type="cofactor">
    <cofactor evidence="3">
        <name>Co(2+)</name>
        <dbReference type="ChEBI" id="CHEBI:48828"/>
    </cofactor>
</comment>
<keyword evidence="8 10" id="KW-0479">Metal-binding</keyword>
<dbReference type="GO" id="GO:0005737">
    <property type="term" value="C:cytoplasm"/>
    <property type="evidence" value="ECO:0007669"/>
    <property type="project" value="UniProtKB-ARBA"/>
</dbReference>
<sequence length="223" mass="24140">MAIYLSPSMLSIDFTKVGEQLAIVEQAGVPYIHLDVMDGVFVPNISFGIPVIKGIRKASNMVFDAHLMIVDPERYVEQFRDAGADIINFHVEATKDPAGCIAKIKESGAKVGITIKPKTPVETIKPYLKDVDMALVMTVEPGFGGQKFMADQVPKIAQLAAWKKEMGLSYDIEVDGGITLDNVREVLDAGANVIVAGSAVFGKEDIAGAAKGFMEIFKEYEAK</sequence>
<feature type="binding site" evidence="10 14">
    <location>
        <begin position="197"/>
        <end position="198"/>
    </location>
    <ligand>
        <name>substrate</name>
    </ligand>
</feature>
<feature type="binding site" evidence="14">
    <location>
        <position position="177"/>
    </location>
    <ligand>
        <name>substrate</name>
    </ligand>
</feature>
<dbReference type="GO" id="GO:0004750">
    <property type="term" value="F:D-ribulose-phosphate 3-epimerase activity"/>
    <property type="evidence" value="ECO:0007669"/>
    <property type="project" value="UniProtKB-UniRule"/>
</dbReference>
<dbReference type="Pfam" id="PF00834">
    <property type="entry name" value="Ribul_P_3_epim"/>
    <property type="match status" value="1"/>
</dbReference>
<dbReference type="EC" id="5.1.3.1" evidence="7 10"/>
<feature type="binding site" evidence="10 13">
    <location>
        <position position="66"/>
    </location>
    <ligand>
        <name>a divalent metal cation</name>
        <dbReference type="ChEBI" id="CHEBI:60240"/>
    </ligand>
</feature>
<feature type="active site" description="Proton donor" evidence="10 12">
    <location>
        <position position="175"/>
    </location>
</feature>
<dbReference type="GO" id="GO:0019323">
    <property type="term" value="P:pentose catabolic process"/>
    <property type="evidence" value="ECO:0007669"/>
    <property type="project" value="UniProtKB-UniRule"/>
</dbReference>
<feature type="binding site" evidence="10 13">
    <location>
        <position position="175"/>
    </location>
    <ligand>
        <name>a divalent metal cation</name>
        <dbReference type="ChEBI" id="CHEBI:60240"/>
    </ligand>
</feature>
<evidence type="ECO:0000256" key="9">
    <source>
        <dbReference type="ARBA" id="ARBA00023235"/>
    </source>
</evidence>
<dbReference type="Gene3D" id="3.20.20.70">
    <property type="entry name" value="Aldolase class I"/>
    <property type="match status" value="1"/>
</dbReference>
<evidence type="ECO:0000256" key="14">
    <source>
        <dbReference type="PIRSR" id="PIRSR001461-3"/>
    </source>
</evidence>
<dbReference type="PROSITE" id="PS01086">
    <property type="entry name" value="RIBUL_P_3_EPIMER_2"/>
    <property type="match status" value="1"/>
</dbReference>
<gene>
    <name evidence="10" type="primary">rpe</name>
    <name evidence="15" type="ORF">SAMN02745138_01800</name>
</gene>
<evidence type="ECO:0000256" key="2">
    <source>
        <dbReference type="ARBA" id="ARBA00001936"/>
    </source>
</evidence>
<dbReference type="HAMAP" id="MF_02227">
    <property type="entry name" value="RPE"/>
    <property type="match status" value="1"/>
</dbReference>
<comment type="function">
    <text evidence="10">Catalyzes the reversible epimerization of D-ribulose 5-phosphate to D-xylulose 5-phosphate.</text>
</comment>
<dbReference type="PIRSF" id="PIRSF001461">
    <property type="entry name" value="RPE"/>
    <property type="match status" value="1"/>
</dbReference>
<dbReference type="GO" id="GO:0006098">
    <property type="term" value="P:pentose-phosphate shunt"/>
    <property type="evidence" value="ECO:0007669"/>
    <property type="project" value="UniProtKB-UniRule"/>
</dbReference>
<evidence type="ECO:0000256" key="10">
    <source>
        <dbReference type="HAMAP-Rule" id="MF_02227"/>
    </source>
</evidence>
<evidence type="ECO:0000256" key="13">
    <source>
        <dbReference type="PIRSR" id="PIRSR001461-2"/>
    </source>
</evidence>
<comment type="catalytic activity">
    <reaction evidence="1 10 11">
        <text>D-ribulose 5-phosphate = D-xylulose 5-phosphate</text>
        <dbReference type="Rhea" id="RHEA:13677"/>
        <dbReference type="ChEBI" id="CHEBI:57737"/>
        <dbReference type="ChEBI" id="CHEBI:58121"/>
        <dbReference type="EC" id="5.1.3.1"/>
    </reaction>
</comment>
<dbReference type="EMBL" id="FRAH01000029">
    <property type="protein sequence ID" value="SHK48440.1"/>
    <property type="molecule type" value="Genomic_DNA"/>
</dbReference>
<feature type="binding site" evidence="10 14">
    <location>
        <position position="8"/>
    </location>
    <ligand>
        <name>substrate</name>
    </ligand>
</feature>
<organism evidence="15 16">
    <name type="scientific">Anaerotignum lactatifermentans DSM 14214</name>
    <dbReference type="NCBI Taxonomy" id="1121323"/>
    <lineage>
        <taxon>Bacteria</taxon>
        <taxon>Bacillati</taxon>
        <taxon>Bacillota</taxon>
        <taxon>Clostridia</taxon>
        <taxon>Lachnospirales</taxon>
        <taxon>Anaerotignaceae</taxon>
        <taxon>Anaerotignum</taxon>
    </lineage>
</organism>
<keyword evidence="13" id="KW-0862">Zinc</keyword>
<feature type="binding site" evidence="10 13">
    <location>
        <position position="33"/>
    </location>
    <ligand>
        <name>a divalent metal cation</name>
        <dbReference type="ChEBI" id="CHEBI:60240"/>
    </ligand>
</feature>
<keyword evidence="13" id="KW-0170">Cobalt</keyword>
<name>A0A1M6SUX4_9FIRM</name>
<comment type="cofactor">
    <cofactor evidence="4">
        <name>Zn(2+)</name>
        <dbReference type="ChEBI" id="CHEBI:29105"/>
    </cofactor>
</comment>
<dbReference type="OrthoDB" id="1645589at2"/>
<dbReference type="NCBIfam" id="NF004076">
    <property type="entry name" value="PRK05581.1-4"/>
    <property type="match status" value="1"/>
</dbReference>
<protein>
    <recommendedName>
        <fullName evidence="7 10">Ribulose-phosphate 3-epimerase</fullName>
        <ecNumber evidence="7 10">5.1.3.1</ecNumber>
    </recommendedName>
</protein>
<feature type="binding site" evidence="10 14">
    <location>
        <position position="66"/>
    </location>
    <ligand>
        <name>substrate</name>
    </ligand>
</feature>
<evidence type="ECO:0000256" key="1">
    <source>
        <dbReference type="ARBA" id="ARBA00001782"/>
    </source>
</evidence>
<evidence type="ECO:0000256" key="4">
    <source>
        <dbReference type="ARBA" id="ARBA00001947"/>
    </source>
</evidence>
<evidence type="ECO:0000313" key="15">
    <source>
        <dbReference type="EMBL" id="SHK48440.1"/>
    </source>
</evidence>